<dbReference type="PANTHER" id="PTHR13847">
    <property type="entry name" value="SARCOSINE DEHYDROGENASE-RELATED"/>
    <property type="match status" value="1"/>
</dbReference>
<name>A0A3S1CW99_9CYAN</name>
<evidence type="ECO:0000313" key="3">
    <source>
        <dbReference type="EMBL" id="RUT09959.1"/>
    </source>
</evidence>
<keyword evidence="4" id="KW-1185">Reference proteome</keyword>
<dbReference type="Proteomes" id="UP000271624">
    <property type="component" value="Unassembled WGS sequence"/>
</dbReference>
<accession>A0A3S1CW99</accession>
<evidence type="ECO:0000259" key="2">
    <source>
        <dbReference type="Pfam" id="PF01266"/>
    </source>
</evidence>
<gene>
    <name evidence="3" type="ORF">DSM106972_004540</name>
</gene>
<dbReference type="Gene3D" id="3.50.50.60">
    <property type="entry name" value="FAD/NAD(P)-binding domain"/>
    <property type="match status" value="1"/>
</dbReference>
<comment type="caution">
    <text evidence="3">The sequence shown here is derived from an EMBL/GenBank/DDBJ whole genome shotgun (WGS) entry which is preliminary data.</text>
</comment>
<dbReference type="InterPro" id="IPR006076">
    <property type="entry name" value="FAD-dep_OxRdtase"/>
</dbReference>
<dbReference type="Pfam" id="PF01266">
    <property type="entry name" value="DAO"/>
    <property type="match status" value="1"/>
</dbReference>
<protein>
    <recommendedName>
        <fullName evidence="2">FAD dependent oxidoreductase domain-containing protein</fullName>
    </recommendedName>
</protein>
<evidence type="ECO:0000256" key="1">
    <source>
        <dbReference type="ARBA" id="ARBA00023002"/>
    </source>
</evidence>
<feature type="domain" description="FAD dependent oxidoreductase" evidence="2">
    <location>
        <begin position="4"/>
        <end position="356"/>
    </location>
</feature>
<dbReference type="InterPro" id="IPR036188">
    <property type="entry name" value="FAD/NAD-bd_sf"/>
</dbReference>
<reference evidence="3" key="2">
    <citation type="journal article" date="2019" name="Genome Biol. Evol.">
        <title>Day and night: Metabolic profiles and evolutionary relationships of six axenic non-marine cyanobacteria.</title>
        <authorList>
            <person name="Will S.E."/>
            <person name="Henke P."/>
            <person name="Boedeker C."/>
            <person name="Huang S."/>
            <person name="Brinkmann H."/>
            <person name="Rohde M."/>
            <person name="Jarek M."/>
            <person name="Friedl T."/>
            <person name="Seufert S."/>
            <person name="Schumacher M."/>
            <person name="Overmann J."/>
            <person name="Neumann-Schaal M."/>
            <person name="Petersen J."/>
        </authorList>
    </citation>
    <scope>NUCLEOTIDE SEQUENCE [LARGE SCALE GENOMIC DNA]</scope>
    <source>
        <strain evidence="3">PCC 7102</strain>
    </source>
</reference>
<dbReference type="RefSeq" id="WP_127078433.1">
    <property type="nucleotide sequence ID" value="NZ_RSCL01000001.1"/>
</dbReference>
<dbReference type="OrthoDB" id="502939at2"/>
<dbReference type="GO" id="GO:0005737">
    <property type="term" value="C:cytoplasm"/>
    <property type="evidence" value="ECO:0007669"/>
    <property type="project" value="TreeGrafter"/>
</dbReference>
<dbReference type="PANTHER" id="PTHR13847:SF287">
    <property type="entry name" value="FAD-DEPENDENT OXIDOREDUCTASE DOMAIN-CONTAINING PROTEIN 1"/>
    <property type="match status" value="1"/>
</dbReference>
<dbReference type="EMBL" id="RSCL01000001">
    <property type="protein sequence ID" value="RUT09959.1"/>
    <property type="molecule type" value="Genomic_DNA"/>
</dbReference>
<dbReference type="GO" id="GO:0016491">
    <property type="term" value="F:oxidoreductase activity"/>
    <property type="evidence" value="ECO:0007669"/>
    <property type="project" value="UniProtKB-KW"/>
</dbReference>
<reference evidence="3" key="1">
    <citation type="submission" date="2018-12" db="EMBL/GenBank/DDBJ databases">
        <authorList>
            <person name="Will S."/>
            <person name="Neumann-Schaal M."/>
            <person name="Henke P."/>
        </authorList>
    </citation>
    <scope>NUCLEOTIDE SEQUENCE</scope>
    <source>
        <strain evidence="3">PCC 7102</strain>
    </source>
</reference>
<proteinExistence type="predicted"/>
<organism evidence="3 4">
    <name type="scientific">Dulcicalothrix desertica PCC 7102</name>
    <dbReference type="NCBI Taxonomy" id="232991"/>
    <lineage>
        <taxon>Bacteria</taxon>
        <taxon>Bacillati</taxon>
        <taxon>Cyanobacteriota</taxon>
        <taxon>Cyanophyceae</taxon>
        <taxon>Nostocales</taxon>
        <taxon>Calotrichaceae</taxon>
        <taxon>Dulcicalothrix</taxon>
    </lineage>
</organism>
<dbReference type="AlphaFoldDB" id="A0A3S1CW99"/>
<sequence>MTYDWVVIGAGFTGAALAYELVKKGFSVLLLEQNAVPDNATRYSYGGLAFWSGTNLLTRQLCDEGKQRYSELVHELGSDIEYREIDLLLTIDVDSDPNTVAKSYSRFQTVPQLLSVEAACELEPLLNKNALSGALTVKHGHIQPENTAQAYIQAFLNLGGKIQITKVIDIQFLGVEYKNLAICAGGISRQLLDKSGIFVQQYFTHAEILETAPVDVKLSTLVMPAVLQRFGFEASSGKDDEIWRHPGNEPEAAILDTGVVQFLDGSLRIGQISRTLTDPDAKVDAVESEKWLRNSISRVLPCLSSVPATWRHCLVAFSKDSLPLVGAVPEHDNIYIFSGFSNPLVYIPPLAYRFANWVSGQEDEVINQLSPNRFTNF</sequence>
<dbReference type="SUPFAM" id="SSF51905">
    <property type="entry name" value="FAD/NAD(P)-binding domain"/>
    <property type="match status" value="1"/>
</dbReference>
<keyword evidence="1" id="KW-0560">Oxidoreductase</keyword>
<evidence type="ECO:0000313" key="4">
    <source>
        <dbReference type="Proteomes" id="UP000271624"/>
    </source>
</evidence>
<dbReference type="Gene3D" id="3.30.9.10">
    <property type="entry name" value="D-Amino Acid Oxidase, subunit A, domain 2"/>
    <property type="match status" value="1"/>
</dbReference>